<evidence type="ECO:0000256" key="1">
    <source>
        <dbReference type="SAM" id="MobiDB-lite"/>
    </source>
</evidence>
<proteinExistence type="predicted"/>
<dbReference type="PROSITE" id="PS51257">
    <property type="entry name" value="PROKAR_LIPOPROTEIN"/>
    <property type="match status" value="1"/>
</dbReference>
<feature type="signal peptide" evidence="2">
    <location>
        <begin position="1"/>
        <end position="25"/>
    </location>
</feature>
<organism evidence="3">
    <name type="scientific">Alloyangia sp. H15</name>
    <dbReference type="NCBI Taxonomy" id="3029062"/>
    <lineage>
        <taxon>Bacteria</taxon>
        <taxon>Pseudomonadati</taxon>
        <taxon>Pseudomonadota</taxon>
        <taxon>Alphaproteobacteria</taxon>
        <taxon>Rhodobacterales</taxon>
        <taxon>Roseobacteraceae</taxon>
        <taxon>Alloyangia</taxon>
    </lineage>
</organism>
<evidence type="ECO:0000313" key="3">
    <source>
        <dbReference type="EMBL" id="XCC95328.1"/>
    </source>
</evidence>
<dbReference type="AlphaFoldDB" id="A0AAU8AKS6"/>
<dbReference type="EMBL" id="CP123385">
    <property type="protein sequence ID" value="XCC95328.1"/>
    <property type="molecule type" value="Genomic_DNA"/>
</dbReference>
<sequence>MSRPAPSRPPRALPILGCLAALALAACETPDEVPRLSDVELDESAGQSAALPSGAELSEEGGFLQSRETPAPRAQAAPQGGLLGWLGGQAAAAKGTGPDARQVPFGTALPFGEIARVCGVSERRLGVPVAQYPETRRGYVLYDSQPGTMAPRALYITGFGDGCARQVTGALALFGEPALHEQLRYGLAGRTLPTGPVDGAYEVVKAEVCGVPAGRPCGRAMTRLARDTAFVSVYPAFGSSSYVNLLLHDGRVVALEQH</sequence>
<evidence type="ECO:0000256" key="2">
    <source>
        <dbReference type="SAM" id="SignalP"/>
    </source>
</evidence>
<feature type="region of interest" description="Disordered" evidence="1">
    <location>
        <begin position="39"/>
        <end position="79"/>
    </location>
</feature>
<evidence type="ECO:0008006" key="4">
    <source>
        <dbReference type="Google" id="ProtNLM"/>
    </source>
</evidence>
<dbReference type="RefSeq" id="WP_353474171.1">
    <property type="nucleotide sequence ID" value="NZ_CP123385.1"/>
</dbReference>
<protein>
    <recommendedName>
        <fullName evidence="4">Lipoprotein</fullName>
    </recommendedName>
</protein>
<accession>A0AAU8AKS6</accession>
<reference evidence="3" key="1">
    <citation type="submission" date="2023-02" db="EMBL/GenBank/DDBJ databases">
        <title>Description and genomic characterization of Salipiger bruguierae sp. nov., isolated from the sediment of mangrove plant Bruguiera sexangula.</title>
        <authorList>
            <person name="Long M."/>
        </authorList>
    </citation>
    <scope>NUCLEOTIDE SEQUENCE</scope>
    <source>
        <strain evidence="3">H15</strain>
    </source>
</reference>
<keyword evidence="2" id="KW-0732">Signal</keyword>
<name>A0AAU8AKS6_9RHOB</name>
<feature type="chain" id="PRO_5043605330" description="Lipoprotein" evidence="2">
    <location>
        <begin position="26"/>
        <end position="258"/>
    </location>
</feature>
<gene>
    <name evidence="3" type="ORF">PVT71_19765</name>
</gene>